<dbReference type="AlphaFoldDB" id="A0A5B7IXC6"/>
<keyword evidence="2" id="KW-1185">Reference proteome</keyword>
<sequence length="19" mass="2418">MRKKKLVDFCYLKKKYGIR</sequence>
<accession>A0A5B7IXC6</accession>
<evidence type="ECO:0000313" key="1">
    <source>
        <dbReference type="EMBL" id="MPC86919.1"/>
    </source>
</evidence>
<comment type="caution">
    <text evidence="1">The sequence shown here is derived from an EMBL/GenBank/DDBJ whole genome shotgun (WGS) entry which is preliminary data.</text>
</comment>
<protein>
    <submittedName>
        <fullName evidence="1">Uncharacterized protein</fullName>
    </submittedName>
</protein>
<dbReference type="EMBL" id="VSRR010072940">
    <property type="protein sequence ID" value="MPC86919.1"/>
    <property type="molecule type" value="Genomic_DNA"/>
</dbReference>
<evidence type="ECO:0000313" key="2">
    <source>
        <dbReference type="Proteomes" id="UP000324222"/>
    </source>
</evidence>
<dbReference type="Proteomes" id="UP000324222">
    <property type="component" value="Unassembled WGS sequence"/>
</dbReference>
<gene>
    <name evidence="1" type="ORF">E2C01_081758</name>
</gene>
<reference evidence="1 2" key="1">
    <citation type="submission" date="2019-05" db="EMBL/GenBank/DDBJ databases">
        <title>Another draft genome of Portunus trituberculatus and its Hox gene families provides insights of decapod evolution.</title>
        <authorList>
            <person name="Jeong J.-H."/>
            <person name="Song I."/>
            <person name="Kim S."/>
            <person name="Choi T."/>
            <person name="Kim D."/>
            <person name="Ryu S."/>
            <person name="Kim W."/>
        </authorList>
    </citation>
    <scope>NUCLEOTIDE SEQUENCE [LARGE SCALE GENOMIC DNA]</scope>
    <source>
        <tissue evidence="1">Muscle</tissue>
    </source>
</reference>
<organism evidence="1 2">
    <name type="scientific">Portunus trituberculatus</name>
    <name type="common">Swimming crab</name>
    <name type="synonym">Neptunus trituberculatus</name>
    <dbReference type="NCBI Taxonomy" id="210409"/>
    <lineage>
        <taxon>Eukaryota</taxon>
        <taxon>Metazoa</taxon>
        <taxon>Ecdysozoa</taxon>
        <taxon>Arthropoda</taxon>
        <taxon>Crustacea</taxon>
        <taxon>Multicrustacea</taxon>
        <taxon>Malacostraca</taxon>
        <taxon>Eumalacostraca</taxon>
        <taxon>Eucarida</taxon>
        <taxon>Decapoda</taxon>
        <taxon>Pleocyemata</taxon>
        <taxon>Brachyura</taxon>
        <taxon>Eubrachyura</taxon>
        <taxon>Portunoidea</taxon>
        <taxon>Portunidae</taxon>
        <taxon>Portuninae</taxon>
        <taxon>Portunus</taxon>
    </lineage>
</organism>
<proteinExistence type="predicted"/>
<name>A0A5B7IXC6_PORTR</name>